<dbReference type="PANTHER" id="PTHR38037">
    <property type="entry name" value="ZN_PROTEASE DOMAIN-CONTAINING PROTEIN"/>
    <property type="match status" value="1"/>
</dbReference>
<organism evidence="2 3">
    <name type="scientific">Allosphingosinicella indica</name>
    <dbReference type="NCBI Taxonomy" id="941907"/>
    <lineage>
        <taxon>Bacteria</taxon>
        <taxon>Pseudomonadati</taxon>
        <taxon>Pseudomonadota</taxon>
        <taxon>Alphaproteobacteria</taxon>
        <taxon>Sphingomonadales</taxon>
        <taxon>Sphingomonadaceae</taxon>
        <taxon>Allosphingosinicella</taxon>
    </lineage>
</organism>
<dbReference type="AlphaFoldDB" id="A0A1X7G720"/>
<dbReference type="Pfam" id="PF05618">
    <property type="entry name" value="Zn_protease"/>
    <property type="match status" value="1"/>
</dbReference>
<feature type="domain" description="Retropepsin-like aspartic endopeptidase" evidence="1">
    <location>
        <begin position="8"/>
        <end position="143"/>
    </location>
</feature>
<evidence type="ECO:0000259" key="1">
    <source>
        <dbReference type="Pfam" id="PF05618"/>
    </source>
</evidence>
<dbReference type="InterPro" id="IPR008503">
    <property type="entry name" value="Asp_endopeptidase"/>
</dbReference>
<proteinExistence type="predicted"/>
<dbReference type="PANTHER" id="PTHR38037:SF1">
    <property type="entry name" value="ATP-DEPENDENT ZINC PROTEASE DOMAIN-CONTAINING PROTEIN-RELATED"/>
    <property type="match status" value="1"/>
</dbReference>
<dbReference type="Gene3D" id="2.40.70.10">
    <property type="entry name" value="Acid Proteases"/>
    <property type="match status" value="1"/>
</dbReference>
<dbReference type="OrthoDB" id="9782977at2"/>
<evidence type="ECO:0000313" key="2">
    <source>
        <dbReference type="EMBL" id="SMF65138.1"/>
    </source>
</evidence>
<dbReference type="SUPFAM" id="SSF50630">
    <property type="entry name" value="Acid proteases"/>
    <property type="match status" value="1"/>
</dbReference>
<dbReference type="EMBL" id="LT840185">
    <property type="protein sequence ID" value="SMF65138.1"/>
    <property type="molecule type" value="Genomic_DNA"/>
</dbReference>
<evidence type="ECO:0000313" key="3">
    <source>
        <dbReference type="Proteomes" id="UP000192934"/>
    </source>
</evidence>
<protein>
    <submittedName>
        <fullName evidence="2">Uncharacterized conserved protein</fullName>
    </submittedName>
</protein>
<dbReference type="STRING" id="941907.SAMN06295910_1274"/>
<sequence>MARRERPVIGWREWVGLPLLAPIPTLAKIDSGARTSAIHSFRTRRFSDGGAPHVEFMLHPIQRQRRPEYACIAAVVDERRVRSSNGGCETRLVIETLARLGDAEWQIELTLANRDLMGFRMLLGRSAIRRHFIIDPARSFRQSQRLPGAVRPAESLPT</sequence>
<accession>A0A1X7G720</accession>
<reference evidence="3" key="1">
    <citation type="submission" date="2017-04" db="EMBL/GenBank/DDBJ databases">
        <authorList>
            <person name="Varghese N."/>
            <person name="Submissions S."/>
        </authorList>
    </citation>
    <scope>NUCLEOTIDE SEQUENCE [LARGE SCALE GENOMIC DNA]</scope>
    <source>
        <strain evidence="3">Dd16</strain>
    </source>
</reference>
<dbReference type="RefSeq" id="WP_085219436.1">
    <property type="nucleotide sequence ID" value="NZ_LT840185.1"/>
</dbReference>
<keyword evidence="3" id="KW-1185">Reference proteome</keyword>
<dbReference type="InterPro" id="IPR021109">
    <property type="entry name" value="Peptidase_aspartic_dom_sf"/>
</dbReference>
<gene>
    <name evidence="2" type="ORF">SAMN06295910_1274</name>
</gene>
<dbReference type="Proteomes" id="UP000192934">
    <property type="component" value="Chromosome I"/>
</dbReference>
<name>A0A1X7G720_9SPHN</name>